<organism evidence="3 4">
    <name type="scientific">Terrabacter terrae</name>
    <dbReference type="NCBI Taxonomy" id="318434"/>
    <lineage>
        <taxon>Bacteria</taxon>
        <taxon>Bacillati</taxon>
        <taxon>Actinomycetota</taxon>
        <taxon>Actinomycetes</taxon>
        <taxon>Micrococcales</taxon>
        <taxon>Intrasporangiaceae</taxon>
        <taxon>Terrabacter</taxon>
    </lineage>
</organism>
<gene>
    <name evidence="3" type="ORF">GCM10009740_38940</name>
</gene>
<evidence type="ECO:0000313" key="4">
    <source>
        <dbReference type="Proteomes" id="UP001501285"/>
    </source>
</evidence>
<evidence type="ECO:0000256" key="1">
    <source>
        <dbReference type="SAM" id="MobiDB-lite"/>
    </source>
</evidence>
<feature type="domain" description="DUF8129" evidence="2">
    <location>
        <begin position="8"/>
        <end position="63"/>
    </location>
</feature>
<feature type="compositionally biased region" description="Polar residues" evidence="1">
    <location>
        <begin position="88"/>
        <end position="117"/>
    </location>
</feature>
<proteinExistence type="predicted"/>
<name>A0ABN1ZRC6_9MICO</name>
<feature type="region of interest" description="Disordered" evidence="1">
    <location>
        <begin position="1"/>
        <end position="20"/>
    </location>
</feature>
<accession>A0ABN1ZRC6</accession>
<protein>
    <recommendedName>
        <fullName evidence="2">DUF8129 domain-containing protein</fullName>
    </recommendedName>
</protein>
<dbReference type="Pfam" id="PF26450">
    <property type="entry name" value="DUF8129"/>
    <property type="match status" value="1"/>
</dbReference>
<dbReference type="EMBL" id="BAAANB010000137">
    <property type="protein sequence ID" value="GAA1502808.1"/>
    <property type="molecule type" value="Genomic_DNA"/>
</dbReference>
<dbReference type="RefSeq" id="WP_343994773.1">
    <property type="nucleotide sequence ID" value="NZ_BAAANB010000137.1"/>
</dbReference>
<dbReference type="InterPro" id="IPR058442">
    <property type="entry name" value="DUF8129"/>
</dbReference>
<evidence type="ECO:0000259" key="2">
    <source>
        <dbReference type="Pfam" id="PF26450"/>
    </source>
</evidence>
<comment type="caution">
    <text evidence="3">The sequence shown here is derived from an EMBL/GenBank/DDBJ whole genome shotgun (WGS) entry which is preliminary data.</text>
</comment>
<evidence type="ECO:0000313" key="3">
    <source>
        <dbReference type="EMBL" id="GAA1502808.1"/>
    </source>
</evidence>
<feature type="region of interest" description="Disordered" evidence="1">
    <location>
        <begin position="62"/>
        <end position="117"/>
    </location>
</feature>
<keyword evidence="4" id="KW-1185">Reference proteome</keyword>
<dbReference type="Proteomes" id="UP001501285">
    <property type="component" value="Unassembled WGS sequence"/>
</dbReference>
<sequence>MSDQHTPDLPLPDYDGMPLGSIESRVRTLDADGVERVLAYEREHADRIQVVQVLEHRLTALRTGAAKPSGGDPTAAAPEMTAGRPGGSTASPATEGPTQNPPSQGVPTNPAQPRSTG</sequence>
<reference evidence="3 4" key="1">
    <citation type="journal article" date="2019" name="Int. J. Syst. Evol. Microbiol.">
        <title>The Global Catalogue of Microorganisms (GCM) 10K type strain sequencing project: providing services to taxonomists for standard genome sequencing and annotation.</title>
        <authorList>
            <consortium name="The Broad Institute Genomics Platform"/>
            <consortium name="The Broad Institute Genome Sequencing Center for Infectious Disease"/>
            <person name="Wu L."/>
            <person name="Ma J."/>
        </authorList>
    </citation>
    <scope>NUCLEOTIDE SEQUENCE [LARGE SCALE GENOMIC DNA]</scope>
    <source>
        <strain evidence="3 4">JCM 14283</strain>
    </source>
</reference>